<dbReference type="AlphaFoldDB" id="A0A5B8J815"/>
<accession>A0A5B8J815</accession>
<dbReference type="EMBL" id="CP042262">
    <property type="protein sequence ID" value="QDY70390.1"/>
    <property type="molecule type" value="Genomic_DNA"/>
</dbReference>
<organism evidence="2 3">
    <name type="scientific">Qingshengfaniella alkalisoli</name>
    <dbReference type="NCBI Taxonomy" id="2599296"/>
    <lineage>
        <taxon>Bacteria</taxon>
        <taxon>Pseudomonadati</taxon>
        <taxon>Pseudomonadota</taxon>
        <taxon>Alphaproteobacteria</taxon>
        <taxon>Rhodobacterales</taxon>
        <taxon>Paracoccaceae</taxon>
        <taxon>Qingshengfaniella</taxon>
    </lineage>
</organism>
<keyword evidence="3" id="KW-1185">Reference proteome</keyword>
<geneLocation type="plasmid" evidence="2 3">
    <name>unnamed1</name>
</geneLocation>
<dbReference type="OrthoDB" id="7876032at2"/>
<keyword evidence="2" id="KW-0614">Plasmid</keyword>
<sequence>MTTTTGPISRDGLDEMRAMLQALEPKPKTSFTNREAVKEMAQDILRARDELGYSIEDIAMMLGKHHVAIKPATLRGYLRDLEAAKGKVSRAGKRAPRSARPAARASDYGVAGHQSIATAETSSVVQTRAAQEHPGG</sequence>
<evidence type="ECO:0000313" key="3">
    <source>
        <dbReference type="Proteomes" id="UP000318483"/>
    </source>
</evidence>
<protein>
    <submittedName>
        <fullName evidence="2">Uncharacterized protein</fullName>
    </submittedName>
</protein>
<evidence type="ECO:0000313" key="2">
    <source>
        <dbReference type="EMBL" id="QDY70390.1"/>
    </source>
</evidence>
<proteinExistence type="predicted"/>
<gene>
    <name evidence="2" type="ORF">FPZ52_11725</name>
</gene>
<dbReference type="RefSeq" id="WP_146365808.1">
    <property type="nucleotide sequence ID" value="NZ_CP042262.1"/>
</dbReference>
<feature type="compositionally biased region" description="Basic residues" evidence="1">
    <location>
        <begin position="87"/>
        <end position="97"/>
    </location>
</feature>
<reference evidence="2 3" key="1">
    <citation type="submission" date="2019-07" db="EMBL/GenBank/DDBJ databases">
        <title>Litoreibacter alkalisoli sp. nov., isolated from saline-alkaline soil.</title>
        <authorList>
            <person name="Wang S."/>
            <person name="Xu L."/>
            <person name="Xing Y.-T."/>
            <person name="Sun J.-Q."/>
        </authorList>
    </citation>
    <scope>NUCLEOTIDE SEQUENCE [LARGE SCALE GENOMIC DNA]</scope>
    <source>
        <strain evidence="2 3">LN3S51</strain>
        <plasmid evidence="2 3">unnamed1</plasmid>
    </source>
</reference>
<dbReference type="Proteomes" id="UP000318483">
    <property type="component" value="Plasmid unnamed1"/>
</dbReference>
<evidence type="ECO:0000256" key="1">
    <source>
        <dbReference type="SAM" id="MobiDB-lite"/>
    </source>
</evidence>
<name>A0A5B8J815_9RHOB</name>
<dbReference type="KEGG" id="lit:FPZ52_11725"/>
<feature type="compositionally biased region" description="Polar residues" evidence="1">
    <location>
        <begin position="115"/>
        <end position="129"/>
    </location>
</feature>
<feature type="region of interest" description="Disordered" evidence="1">
    <location>
        <begin position="86"/>
        <end position="136"/>
    </location>
</feature>